<organism evidence="2 3">
    <name type="scientific">Stakelama tenebrarum</name>
    <dbReference type="NCBI Taxonomy" id="2711215"/>
    <lineage>
        <taxon>Bacteria</taxon>
        <taxon>Pseudomonadati</taxon>
        <taxon>Pseudomonadota</taxon>
        <taxon>Alphaproteobacteria</taxon>
        <taxon>Sphingomonadales</taxon>
        <taxon>Sphingomonadaceae</taxon>
        <taxon>Stakelama</taxon>
    </lineage>
</organism>
<dbReference type="RefSeq" id="WP_165327313.1">
    <property type="nucleotide sequence ID" value="NZ_CP049109.1"/>
</dbReference>
<dbReference type="KEGG" id="spzr:G5C33_11310"/>
<dbReference type="AlphaFoldDB" id="A0A6G6Y6V0"/>
<keyword evidence="1" id="KW-0732">Signal</keyword>
<dbReference type="EMBL" id="CP049109">
    <property type="protein sequence ID" value="QIG80306.1"/>
    <property type="molecule type" value="Genomic_DNA"/>
</dbReference>
<accession>A0A6G6Y6V0</accession>
<evidence type="ECO:0000313" key="2">
    <source>
        <dbReference type="EMBL" id="QIG80306.1"/>
    </source>
</evidence>
<feature type="chain" id="PRO_5026360841" evidence="1">
    <location>
        <begin position="24"/>
        <end position="220"/>
    </location>
</feature>
<keyword evidence="3" id="KW-1185">Reference proteome</keyword>
<gene>
    <name evidence="2" type="ORF">G5C33_11310</name>
</gene>
<dbReference type="Proteomes" id="UP000501568">
    <property type="component" value="Chromosome"/>
</dbReference>
<feature type="signal peptide" evidence="1">
    <location>
        <begin position="1"/>
        <end position="23"/>
    </location>
</feature>
<evidence type="ECO:0000313" key="3">
    <source>
        <dbReference type="Proteomes" id="UP000501568"/>
    </source>
</evidence>
<protein>
    <submittedName>
        <fullName evidence="2">Uncharacterized protein</fullName>
    </submittedName>
</protein>
<proteinExistence type="predicted"/>
<reference evidence="2 3" key="1">
    <citation type="submission" date="2020-02" db="EMBL/GenBank/DDBJ databases">
        <authorList>
            <person name="Zheng R.K."/>
            <person name="Sun C.M."/>
        </authorList>
    </citation>
    <scope>NUCLEOTIDE SEQUENCE [LARGE SCALE GENOMIC DNA]</scope>
    <source>
        <strain evidence="3">zrk23</strain>
    </source>
</reference>
<evidence type="ECO:0000256" key="1">
    <source>
        <dbReference type="SAM" id="SignalP"/>
    </source>
</evidence>
<sequence>MKMKALMTAGATWLALLGTAAHAQAVTAAAKPCVTTSEIRAGLLTLLPGVLSAVRDACLPKLDDDSFFANGGEAMVAYYNVAGETAAPVAIAAIQRLSSESDDFNIPEEFDPAMVSVLVGSLLGPILAKELDAGTCGYADRALEQLAPLPPENLTGFVAIVAEGALAAKRKKAEAAAAEAAQALAEAETPDEIAAAEALVEAAKNDTIPFEICSSELVSR</sequence>
<name>A0A6G6Y6V0_9SPHN</name>